<evidence type="ECO:0000313" key="1">
    <source>
        <dbReference type="EMBL" id="SEG07928.1"/>
    </source>
</evidence>
<name>A0A1H5X868_9HYPH</name>
<proteinExistence type="predicted"/>
<dbReference type="Proteomes" id="UP000236743">
    <property type="component" value="Unassembled WGS sequence"/>
</dbReference>
<gene>
    <name evidence="1" type="ORF">SAMN04488115_103134</name>
</gene>
<sequence>MTYVLNNADVLPVAGITKTVAPVSSAPTFRQRLFAAMVESRRRSAARELRARYYLINEAEIVLGGFPTATISNDVALPFSR</sequence>
<accession>A0A1H5X868</accession>
<reference evidence="1 2" key="1">
    <citation type="submission" date="2016-10" db="EMBL/GenBank/DDBJ databases">
        <authorList>
            <person name="de Groot N.N."/>
        </authorList>
    </citation>
    <scope>NUCLEOTIDE SEQUENCE [LARGE SCALE GENOMIC DNA]</scope>
    <source>
        <strain evidence="1 2">DSM 26656</strain>
    </source>
</reference>
<dbReference type="RefSeq" id="WP_103871998.1">
    <property type="nucleotide sequence ID" value="NZ_FNUY01000003.1"/>
</dbReference>
<dbReference type="AlphaFoldDB" id="A0A1H5X868"/>
<protein>
    <submittedName>
        <fullName evidence="1">Uncharacterized protein</fullName>
    </submittedName>
</protein>
<evidence type="ECO:0000313" key="2">
    <source>
        <dbReference type="Proteomes" id="UP000236743"/>
    </source>
</evidence>
<keyword evidence="2" id="KW-1185">Reference proteome</keyword>
<dbReference type="EMBL" id="FNUY01000003">
    <property type="protein sequence ID" value="SEG07928.1"/>
    <property type="molecule type" value="Genomic_DNA"/>
</dbReference>
<dbReference type="OrthoDB" id="8162900at2"/>
<organism evidence="1 2">
    <name type="scientific">Bosea lathyri</name>
    <dbReference type="NCBI Taxonomy" id="1036778"/>
    <lineage>
        <taxon>Bacteria</taxon>
        <taxon>Pseudomonadati</taxon>
        <taxon>Pseudomonadota</taxon>
        <taxon>Alphaproteobacteria</taxon>
        <taxon>Hyphomicrobiales</taxon>
        <taxon>Boseaceae</taxon>
        <taxon>Bosea</taxon>
    </lineage>
</organism>